<gene>
    <name evidence="2" type="ORF">EWH70_32510</name>
</gene>
<accession>A0A4Q7IZH8</accession>
<proteinExistence type="predicted"/>
<dbReference type="AlphaFoldDB" id="A0A4Q7IZH8"/>
<name>A0A4Q7IZH8_9PSEU</name>
<evidence type="ECO:0008006" key="4">
    <source>
        <dbReference type="Google" id="ProtNLM"/>
    </source>
</evidence>
<feature type="compositionally biased region" description="Basic residues" evidence="1">
    <location>
        <begin position="74"/>
        <end position="85"/>
    </location>
</feature>
<dbReference type="Proteomes" id="UP000292003">
    <property type="component" value="Unassembled WGS sequence"/>
</dbReference>
<protein>
    <recommendedName>
        <fullName evidence="4">HK97 gp10 family phage protein</fullName>
    </recommendedName>
</protein>
<dbReference type="RefSeq" id="WP_130479403.1">
    <property type="nucleotide sequence ID" value="NZ_SFCC01000021.1"/>
</dbReference>
<organism evidence="2 3">
    <name type="scientific">Amycolatopsis suaedae</name>
    <dbReference type="NCBI Taxonomy" id="2510978"/>
    <lineage>
        <taxon>Bacteria</taxon>
        <taxon>Bacillati</taxon>
        <taxon>Actinomycetota</taxon>
        <taxon>Actinomycetes</taxon>
        <taxon>Pseudonocardiales</taxon>
        <taxon>Pseudonocardiaceae</taxon>
        <taxon>Amycolatopsis</taxon>
    </lineage>
</organism>
<evidence type="ECO:0000313" key="3">
    <source>
        <dbReference type="Proteomes" id="UP000292003"/>
    </source>
</evidence>
<evidence type="ECO:0000256" key="1">
    <source>
        <dbReference type="SAM" id="MobiDB-lite"/>
    </source>
</evidence>
<sequence length="187" mass="21197">MPAHVEIRGTESFRRTARKLKEAGDGRLTREMAKKMRTAAKPAVDDAQRSVRGLATAANGRGGGGQARREHAMSRVRKKTNRTRQRAFEGRGLRATVGRALQTQTRARGQTASVQIKVNKSLLPANQRKLPAHMNTGRWRHPVFGRPVWVTQTTNPPKWFDRPMSRHGRRIRNRAVEAVDEIKRKIK</sequence>
<reference evidence="2 3" key="1">
    <citation type="submission" date="2019-02" db="EMBL/GenBank/DDBJ databases">
        <title>Draft genome sequence of Amycolatopsis sp. 8-3EHSu isolated from roots of Suaeda maritima.</title>
        <authorList>
            <person name="Duangmal K."/>
            <person name="Chantavorakit T."/>
        </authorList>
    </citation>
    <scope>NUCLEOTIDE SEQUENCE [LARGE SCALE GENOMIC DNA]</scope>
    <source>
        <strain evidence="2 3">8-3EHSu</strain>
    </source>
</reference>
<evidence type="ECO:0000313" key="2">
    <source>
        <dbReference type="EMBL" id="RZQ59838.1"/>
    </source>
</evidence>
<dbReference type="OrthoDB" id="3431442at2"/>
<dbReference type="EMBL" id="SFCC01000021">
    <property type="protein sequence ID" value="RZQ59838.1"/>
    <property type="molecule type" value="Genomic_DNA"/>
</dbReference>
<keyword evidence="3" id="KW-1185">Reference proteome</keyword>
<comment type="caution">
    <text evidence="2">The sequence shown here is derived from an EMBL/GenBank/DDBJ whole genome shotgun (WGS) entry which is preliminary data.</text>
</comment>
<feature type="region of interest" description="Disordered" evidence="1">
    <location>
        <begin position="56"/>
        <end position="85"/>
    </location>
</feature>